<evidence type="ECO:0000256" key="2">
    <source>
        <dbReference type="ARBA" id="ARBA00005528"/>
    </source>
</evidence>
<evidence type="ECO:0000256" key="4">
    <source>
        <dbReference type="ARBA" id="ARBA00022552"/>
    </source>
</evidence>
<evidence type="ECO:0000256" key="8">
    <source>
        <dbReference type="ARBA" id="ARBA00025699"/>
    </source>
</evidence>
<dbReference type="Gene3D" id="3.40.1280.10">
    <property type="match status" value="1"/>
</dbReference>
<dbReference type="EC" id="2.1.1.193" evidence="10"/>
<dbReference type="GO" id="GO:0070042">
    <property type="term" value="F:rRNA (uridine-N3-)-methyltransferase activity"/>
    <property type="evidence" value="ECO:0007669"/>
    <property type="project" value="TreeGrafter"/>
</dbReference>
<dbReference type="RefSeq" id="WP_116495478.1">
    <property type="nucleotide sequence ID" value="NZ_QENZ01000003.1"/>
</dbReference>
<evidence type="ECO:0000259" key="12">
    <source>
        <dbReference type="Pfam" id="PF20260"/>
    </source>
</evidence>
<dbReference type="NCBIfam" id="NF008702">
    <property type="entry name" value="PRK11713.6-1"/>
    <property type="match status" value="1"/>
</dbReference>
<dbReference type="Gene3D" id="2.40.240.20">
    <property type="entry name" value="Hypothetical PUA domain-like, domain 1"/>
    <property type="match status" value="1"/>
</dbReference>
<evidence type="ECO:0000313" key="13">
    <source>
        <dbReference type="EMBL" id="PVX51907.1"/>
    </source>
</evidence>
<evidence type="ECO:0000256" key="6">
    <source>
        <dbReference type="ARBA" id="ARBA00022679"/>
    </source>
</evidence>
<dbReference type="Pfam" id="PF20260">
    <property type="entry name" value="PUA_4"/>
    <property type="match status" value="1"/>
</dbReference>
<keyword evidence="5 10" id="KW-0489">Methyltransferase</keyword>
<keyword evidence="6 10" id="KW-0808">Transferase</keyword>
<dbReference type="InterPro" id="IPR015947">
    <property type="entry name" value="PUA-like_sf"/>
</dbReference>
<evidence type="ECO:0000256" key="3">
    <source>
        <dbReference type="ARBA" id="ARBA00022490"/>
    </source>
</evidence>
<evidence type="ECO:0000259" key="11">
    <source>
        <dbReference type="Pfam" id="PF04452"/>
    </source>
</evidence>
<dbReference type="CDD" id="cd18084">
    <property type="entry name" value="RsmE-like"/>
    <property type="match status" value="1"/>
</dbReference>
<dbReference type="OrthoDB" id="9815641at2"/>
<evidence type="ECO:0000256" key="10">
    <source>
        <dbReference type="PIRNR" id="PIRNR015601"/>
    </source>
</evidence>
<dbReference type="SUPFAM" id="SSF75217">
    <property type="entry name" value="alpha/beta knot"/>
    <property type="match status" value="1"/>
</dbReference>
<dbReference type="GO" id="GO:0070475">
    <property type="term" value="P:rRNA base methylation"/>
    <property type="evidence" value="ECO:0007669"/>
    <property type="project" value="TreeGrafter"/>
</dbReference>
<keyword evidence="4 10" id="KW-0698">rRNA processing</keyword>
<dbReference type="EMBL" id="QENZ01000003">
    <property type="protein sequence ID" value="PVX51907.1"/>
    <property type="molecule type" value="Genomic_DNA"/>
</dbReference>
<accession>A0A7L4URQ6</accession>
<dbReference type="GO" id="GO:0005737">
    <property type="term" value="C:cytoplasm"/>
    <property type="evidence" value="ECO:0007669"/>
    <property type="project" value="UniProtKB-SubCell"/>
</dbReference>
<reference evidence="13 14" key="1">
    <citation type="submission" date="2018-05" db="EMBL/GenBank/DDBJ databases">
        <title>Genomic Encyclopedia of Type Strains, Phase IV (KMG-IV): sequencing the most valuable type-strain genomes for metagenomic binning, comparative biology and taxonomic classification.</title>
        <authorList>
            <person name="Goeker M."/>
        </authorList>
    </citation>
    <scope>NUCLEOTIDE SEQUENCE [LARGE SCALE GENOMIC DNA]</scope>
    <source>
        <strain evidence="13 14">DSM 28579</strain>
    </source>
</reference>
<comment type="catalytic activity">
    <reaction evidence="9 10">
        <text>uridine(1498) in 16S rRNA + S-adenosyl-L-methionine = N(3)-methyluridine(1498) in 16S rRNA + S-adenosyl-L-homocysteine + H(+)</text>
        <dbReference type="Rhea" id="RHEA:42920"/>
        <dbReference type="Rhea" id="RHEA-COMP:10283"/>
        <dbReference type="Rhea" id="RHEA-COMP:10284"/>
        <dbReference type="ChEBI" id="CHEBI:15378"/>
        <dbReference type="ChEBI" id="CHEBI:57856"/>
        <dbReference type="ChEBI" id="CHEBI:59789"/>
        <dbReference type="ChEBI" id="CHEBI:65315"/>
        <dbReference type="ChEBI" id="CHEBI:74502"/>
        <dbReference type="EC" id="2.1.1.193"/>
    </reaction>
</comment>
<dbReference type="NCBIfam" id="TIGR00046">
    <property type="entry name" value="RsmE family RNA methyltransferase"/>
    <property type="match status" value="1"/>
</dbReference>
<dbReference type="InterPro" id="IPR029028">
    <property type="entry name" value="Alpha/beta_knot_MTases"/>
</dbReference>
<evidence type="ECO:0000256" key="5">
    <source>
        <dbReference type="ARBA" id="ARBA00022603"/>
    </source>
</evidence>
<evidence type="ECO:0000256" key="1">
    <source>
        <dbReference type="ARBA" id="ARBA00004496"/>
    </source>
</evidence>
<dbReference type="PIRSF" id="PIRSF015601">
    <property type="entry name" value="MTase_slr0722"/>
    <property type="match status" value="1"/>
</dbReference>
<keyword evidence="14" id="KW-1185">Reference proteome</keyword>
<dbReference type="Proteomes" id="UP000251835">
    <property type="component" value="Unassembled WGS sequence"/>
</dbReference>
<evidence type="ECO:0000256" key="9">
    <source>
        <dbReference type="ARBA" id="ARBA00047944"/>
    </source>
</evidence>
<dbReference type="InterPro" id="IPR046887">
    <property type="entry name" value="RsmE_PUA-like"/>
</dbReference>
<name>A0A7L4URQ6_BALHA</name>
<comment type="caution">
    <text evidence="13">The sequence shown here is derived from an EMBL/GenBank/DDBJ whole genome shotgun (WGS) entry which is preliminary data.</text>
</comment>
<dbReference type="PANTHER" id="PTHR30027">
    <property type="entry name" value="RIBOSOMAL RNA SMALL SUBUNIT METHYLTRANSFERASE E"/>
    <property type="match status" value="1"/>
</dbReference>
<comment type="subcellular location">
    <subcellularLocation>
        <location evidence="1 10">Cytoplasm</location>
    </subcellularLocation>
</comment>
<dbReference type="PANTHER" id="PTHR30027:SF3">
    <property type="entry name" value="16S RRNA (URACIL(1498)-N(3))-METHYLTRANSFERASE"/>
    <property type="match status" value="1"/>
</dbReference>
<evidence type="ECO:0000313" key="14">
    <source>
        <dbReference type="Proteomes" id="UP000251835"/>
    </source>
</evidence>
<keyword evidence="3 10" id="KW-0963">Cytoplasm</keyword>
<dbReference type="InterPro" id="IPR046886">
    <property type="entry name" value="RsmE_MTase_dom"/>
</dbReference>
<organism evidence="13 14">
    <name type="scientific">Balneicella halophila</name>
    <dbReference type="NCBI Taxonomy" id="1537566"/>
    <lineage>
        <taxon>Bacteria</taxon>
        <taxon>Pseudomonadati</taxon>
        <taxon>Bacteroidota</taxon>
        <taxon>Bacteroidia</taxon>
        <taxon>Bacteroidales</taxon>
        <taxon>Balneicellaceae</taxon>
        <taxon>Balneicella</taxon>
    </lineage>
</organism>
<proteinExistence type="inferred from homology"/>
<protein>
    <recommendedName>
        <fullName evidence="10">Ribosomal RNA small subunit methyltransferase E</fullName>
        <ecNumber evidence="10">2.1.1.193</ecNumber>
    </recommendedName>
</protein>
<dbReference type="AlphaFoldDB" id="A0A7L4URQ6"/>
<dbReference type="InterPro" id="IPR029026">
    <property type="entry name" value="tRNA_m1G_MTases_N"/>
</dbReference>
<feature type="domain" description="Ribosomal RNA small subunit methyltransferase E methyltransferase" evidence="11">
    <location>
        <begin position="73"/>
        <end position="231"/>
    </location>
</feature>
<comment type="similarity">
    <text evidence="2 10">Belongs to the RNA methyltransferase RsmE family.</text>
</comment>
<dbReference type="SUPFAM" id="SSF88697">
    <property type="entry name" value="PUA domain-like"/>
    <property type="match status" value="1"/>
</dbReference>
<dbReference type="InterPro" id="IPR006700">
    <property type="entry name" value="RsmE"/>
</dbReference>
<keyword evidence="7 10" id="KW-0949">S-adenosyl-L-methionine</keyword>
<evidence type="ECO:0000256" key="7">
    <source>
        <dbReference type="ARBA" id="ARBA00022691"/>
    </source>
</evidence>
<sequence>MDAIFYLPDIDLENKEHILPQEEAKHAIRVLRMREGDSLLLTNGKGYLIKSRINSIEGKKCIVTFDEAPEKRKQPYKLHMAIAPTKNINRYKWLLEKATEIGVSTITPILTSHSERRNVNLARLEKILVAAMKQSQKAYLPILVEMTMFNEFVTKEQKGLLYLAHCDTEFSRESLVASYEKGKEATIMIGPEGDFSKEEIQYAINKGFQSIHLGNSRLRTETAAVVACSSIYQLNF</sequence>
<dbReference type="Pfam" id="PF04452">
    <property type="entry name" value="Methyltrans_RNA"/>
    <property type="match status" value="1"/>
</dbReference>
<comment type="function">
    <text evidence="8 10">Specifically methylates the N3 position of the uracil ring of uridine 1498 (m3U1498) in 16S rRNA. Acts on the fully assembled 30S ribosomal subunit.</text>
</comment>
<gene>
    <name evidence="13" type="ORF">C7377_0199</name>
</gene>
<feature type="domain" description="Ribosomal RNA small subunit methyltransferase E PUA-like" evidence="12">
    <location>
        <begin position="19"/>
        <end position="65"/>
    </location>
</feature>